<sequence>MFEFESASFRLPSEHWLDETNERLSRDGMLPARRPMEAYRLWCIESNQSIGLGGEATRVIGEWFAKNTQYGKHVQQPFRQSVCFFDLSFWEISLPLVYGSVRIEPLKQIRGMPSALRERLARDAVGFEEYFQHFTAAYNFFVSIEKLERIKGDGESPLYCEFLAAADRHLLSATSLLLAENMKAIEDCRHVVELSLKAVLNVVRGIDESQLKRKPYNHGLPSTFEAVADCLAPEKMPISVSDLHIFPSIEVRYQATDFMLNDLWQAFKLSQQLATFCMKHVLTRLMKNKDREKPW</sequence>
<dbReference type="RefSeq" id="WP_176108752.1">
    <property type="nucleotide sequence ID" value="NZ_JAALDK010000001.1"/>
</dbReference>
<evidence type="ECO:0000313" key="1">
    <source>
        <dbReference type="EMBL" id="NUY02379.1"/>
    </source>
</evidence>
<dbReference type="AlphaFoldDB" id="A0A7Y6K2H4"/>
<reference evidence="1 2" key="1">
    <citation type="submission" date="2020-02" db="EMBL/GenBank/DDBJ databases">
        <title>Paraburkholderia simonii sp. nov. and Paraburkholderia youngii sp. nov. Brazilian and Mexican Mimosa-associated rhizobia.</title>
        <authorList>
            <person name="Mavima L."/>
            <person name="Beukes C.W."/>
            <person name="Chan W.Y."/>
            <person name="Palmer M."/>
            <person name="De Meyer S.E."/>
            <person name="James E.K."/>
            <person name="Venter S.N."/>
            <person name="Steenkamp E.T."/>
        </authorList>
    </citation>
    <scope>NUCLEOTIDE SEQUENCE [LARGE SCALE GENOMIC DNA]</scope>
    <source>
        <strain evidence="1 2">JPY169</strain>
    </source>
</reference>
<proteinExistence type="predicted"/>
<dbReference type="Proteomes" id="UP000594380">
    <property type="component" value="Unassembled WGS sequence"/>
</dbReference>
<evidence type="ECO:0000313" key="2">
    <source>
        <dbReference type="Proteomes" id="UP000594380"/>
    </source>
</evidence>
<organism evidence="1 2">
    <name type="scientific">Paraburkholderia youngii</name>
    <dbReference type="NCBI Taxonomy" id="2782701"/>
    <lineage>
        <taxon>Bacteria</taxon>
        <taxon>Pseudomonadati</taxon>
        <taxon>Pseudomonadota</taxon>
        <taxon>Betaproteobacteria</taxon>
        <taxon>Burkholderiales</taxon>
        <taxon>Burkholderiaceae</taxon>
        <taxon>Paraburkholderia</taxon>
    </lineage>
</organism>
<gene>
    <name evidence="1" type="ORF">G5S42_22325</name>
</gene>
<comment type="caution">
    <text evidence="1">The sequence shown here is derived from an EMBL/GenBank/DDBJ whole genome shotgun (WGS) entry which is preliminary data.</text>
</comment>
<dbReference type="GeneID" id="301103086"/>
<dbReference type="EMBL" id="JAALDK010000001">
    <property type="protein sequence ID" value="NUY02379.1"/>
    <property type="molecule type" value="Genomic_DNA"/>
</dbReference>
<protein>
    <submittedName>
        <fullName evidence="1">Uncharacterized protein</fullName>
    </submittedName>
</protein>
<name>A0A7Y6K2H4_9BURK</name>
<accession>A0A7Y6K2H4</accession>